<evidence type="ECO:0000313" key="4">
    <source>
        <dbReference type="EMBL" id="PRX55504.1"/>
    </source>
</evidence>
<evidence type="ECO:0000256" key="1">
    <source>
        <dbReference type="SAM" id="MobiDB-lite"/>
    </source>
</evidence>
<keyword evidence="5" id="KW-1185">Reference proteome</keyword>
<dbReference type="EMBL" id="PVYX01000002">
    <property type="protein sequence ID" value="PRX55504.1"/>
    <property type="molecule type" value="Genomic_DNA"/>
</dbReference>
<accession>A0A2T0MDD9</accession>
<gene>
    <name evidence="4" type="ORF">CLV81_3917</name>
</gene>
<dbReference type="InterPro" id="IPR024311">
    <property type="entry name" value="Lipocalin-like"/>
</dbReference>
<dbReference type="Pfam" id="PF13648">
    <property type="entry name" value="Lipocalin_4"/>
    <property type="match status" value="1"/>
</dbReference>
<comment type="caution">
    <text evidence="4">The sequence shown here is derived from an EMBL/GenBank/DDBJ whole genome shotgun (WGS) entry which is preliminary data.</text>
</comment>
<dbReference type="OrthoDB" id="1177908at2"/>
<name>A0A2T0MDD9_9FLAO</name>
<organism evidence="4 5">
    <name type="scientific">Flagellimonas meridianipacifica</name>
    <dbReference type="NCBI Taxonomy" id="1080225"/>
    <lineage>
        <taxon>Bacteria</taxon>
        <taxon>Pseudomonadati</taxon>
        <taxon>Bacteroidota</taxon>
        <taxon>Flavobacteriia</taxon>
        <taxon>Flavobacteriales</taxon>
        <taxon>Flavobacteriaceae</taxon>
        <taxon>Flagellimonas</taxon>
    </lineage>
</organism>
<dbReference type="AlphaFoldDB" id="A0A2T0MDD9"/>
<dbReference type="RefSeq" id="WP_106147398.1">
    <property type="nucleotide sequence ID" value="NZ_PVYX01000002.1"/>
</dbReference>
<feature type="compositionally biased region" description="Acidic residues" evidence="1">
    <location>
        <begin position="39"/>
        <end position="85"/>
    </location>
</feature>
<dbReference type="Proteomes" id="UP000237640">
    <property type="component" value="Unassembled WGS sequence"/>
</dbReference>
<keyword evidence="2" id="KW-0732">Signal</keyword>
<feature type="signal peptide" evidence="2">
    <location>
        <begin position="1"/>
        <end position="21"/>
    </location>
</feature>
<reference evidence="4 5" key="1">
    <citation type="submission" date="2018-03" db="EMBL/GenBank/DDBJ databases">
        <title>Genomic Encyclopedia of Archaeal and Bacterial Type Strains, Phase II (KMG-II): from individual species to whole genera.</title>
        <authorList>
            <person name="Goeker M."/>
        </authorList>
    </citation>
    <scope>NUCLEOTIDE SEQUENCE [LARGE SCALE GENOMIC DNA]</scope>
    <source>
        <strain evidence="4 5">DSM 25027</strain>
    </source>
</reference>
<feature type="chain" id="PRO_5015518571" evidence="2">
    <location>
        <begin position="22"/>
        <end position="256"/>
    </location>
</feature>
<proteinExistence type="predicted"/>
<evidence type="ECO:0000259" key="3">
    <source>
        <dbReference type="Pfam" id="PF13648"/>
    </source>
</evidence>
<protein>
    <submittedName>
        <fullName evidence="4">Lipocalin-like protein</fullName>
    </submittedName>
</protein>
<feature type="region of interest" description="Disordered" evidence="1">
    <location>
        <begin position="39"/>
        <end position="114"/>
    </location>
</feature>
<sequence length="256" mass="27614">MKKNFIARPLLVILTSLLFIACSNDDGAIDSLISGDDEIVNEENSVDNDSDDDSDNTDDGSNEDSSDDDSNNSDDNEGNNDDSSDDGNMGQDDSNGDDDSNNDSSNDDSSEATLVGDWRLVSATVNDGQASTVFNGSTLSFPFTSTSQDEDVGISFQENPNVIQGMGQYTNVIEFSFLSLDFTEEATFDSPLTDGNWEMNNDELIISDSSEANGTFTITELTATTLILQIDFEETVPTDDFDLDATGVLVIELARN</sequence>
<evidence type="ECO:0000313" key="5">
    <source>
        <dbReference type="Proteomes" id="UP000237640"/>
    </source>
</evidence>
<feature type="compositionally biased region" description="Acidic residues" evidence="1">
    <location>
        <begin position="94"/>
        <end position="110"/>
    </location>
</feature>
<feature type="domain" description="Lipocalin-like" evidence="3">
    <location>
        <begin position="114"/>
        <end position="228"/>
    </location>
</feature>
<dbReference type="PROSITE" id="PS51257">
    <property type="entry name" value="PROKAR_LIPOPROTEIN"/>
    <property type="match status" value="1"/>
</dbReference>
<evidence type="ECO:0000256" key="2">
    <source>
        <dbReference type="SAM" id="SignalP"/>
    </source>
</evidence>